<dbReference type="InterPro" id="IPR036322">
    <property type="entry name" value="WD40_repeat_dom_sf"/>
</dbReference>
<dbReference type="InterPro" id="IPR016024">
    <property type="entry name" value="ARM-type_fold"/>
</dbReference>
<dbReference type="GO" id="GO:0034272">
    <property type="term" value="C:phosphatidylinositol 3-kinase complex, class III, type II"/>
    <property type="evidence" value="ECO:0007669"/>
    <property type="project" value="TreeGrafter"/>
</dbReference>
<dbReference type="InterPro" id="IPR045162">
    <property type="entry name" value="Vps15-like"/>
</dbReference>
<keyword evidence="4" id="KW-0808">Transferase</keyword>
<reference evidence="12 13" key="1">
    <citation type="submission" date="2019-06" db="EMBL/GenBank/DDBJ databases">
        <title>Genome Sequence of the Brown Rot Fungal Pathogen Monilinia laxa.</title>
        <authorList>
            <person name="De Miccolis Angelini R.M."/>
            <person name="Landi L."/>
            <person name="Abate D."/>
            <person name="Pollastro S."/>
            <person name="Romanazzi G."/>
            <person name="Faretra F."/>
        </authorList>
    </citation>
    <scope>NUCLEOTIDE SEQUENCE [LARGE SCALE GENOMIC DNA]</scope>
    <source>
        <strain evidence="12 13">Mlax316</strain>
    </source>
</reference>
<keyword evidence="13" id="KW-1185">Reference proteome</keyword>
<dbReference type="FunFam" id="1.25.10.10:FF:000804">
    <property type="entry name" value="Phosphoinositide 3-kinase regulatory subunit 4"/>
    <property type="match status" value="1"/>
</dbReference>
<dbReference type="Gene3D" id="1.25.10.10">
    <property type="entry name" value="Leucine-rich Repeat Variant"/>
    <property type="match status" value="2"/>
</dbReference>
<feature type="compositionally biased region" description="Basic residues" evidence="10">
    <location>
        <begin position="914"/>
        <end position="926"/>
    </location>
</feature>
<evidence type="ECO:0000256" key="4">
    <source>
        <dbReference type="ARBA" id="ARBA00022679"/>
    </source>
</evidence>
<accession>A0A5N6K6E7</accession>
<dbReference type="FunFam" id="1.10.510.10:FF:000497">
    <property type="entry name" value="Phosphoinositide 3-kinase regulatory subunit"/>
    <property type="match status" value="1"/>
</dbReference>
<dbReference type="GO" id="GO:0005524">
    <property type="term" value="F:ATP binding"/>
    <property type="evidence" value="ECO:0007669"/>
    <property type="project" value="UniProtKB-KW"/>
</dbReference>
<dbReference type="InterPro" id="IPR008271">
    <property type="entry name" value="Ser/Thr_kinase_AS"/>
</dbReference>
<dbReference type="InterPro" id="IPR000719">
    <property type="entry name" value="Prot_kinase_dom"/>
</dbReference>
<keyword evidence="8" id="KW-0067">ATP-binding</keyword>
<evidence type="ECO:0000256" key="5">
    <source>
        <dbReference type="ARBA" id="ARBA00022737"/>
    </source>
</evidence>
<dbReference type="InterPro" id="IPR011989">
    <property type="entry name" value="ARM-like"/>
</dbReference>
<evidence type="ECO:0000256" key="1">
    <source>
        <dbReference type="ARBA" id="ARBA00012513"/>
    </source>
</evidence>
<dbReference type="Pfam" id="PF00069">
    <property type="entry name" value="Pkinase"/>
    <property type="match status" value="1"/>
</dbReference>
<dbReference type="Pfam" id="PF22956">
    <property type="entry name" value="VPS15-like_hel"/>
    <property type="match status" value="1"/>
</dbReference>
<dbReference type="InterPro" id="IPR001680">
    <property type="entry name" value="WD40_rpt"/>
</dbReference>
<feature type="compositionally biased region" description="Basic and acidic residues" evidence="10">
    <location>
        <begin position="1495"/>
        <end position="1504"/>
    </location>
</feature>
<feature type="compositionally biased region" description="Polar residues" evidence="10">
    <location>
        <begin position="1466"/>
        <end position="1490"/>
    </location>
</feature>
<name>A0A5N6K6E7_MONLA</name>
<keyword evidence="5" id="KW-0677">Repeat</keyword>
<evidence type="ECO:0000256" key="3">
    <source>
        <dbReference type="ARBA" id="ARBA00022574"/>
    </source>
</evidence>
<evidence type="ECO:0000256" key="9">
    <source>
        <dbReference type="PROSITE-ProRule" id="PRU00221"/>
    </source>
</evidence>
<evidence type="ECO:0000256" key="6">
    <source>
        <dbReference type="ARBA" id="ARBA00022741"/>
    </source>
</evidence>
<evidence type="ECO:0000256" key="2">
    <source>
        <dbReference type="ARBA" id="ARBA00022527"/>
    </source>
</evidence>
<dbReference type="PANTHER" id="PTHR17583:SF0">
    <property type="entry name" value="PHOSPHOINOSITIDE 3-KINASE REGULATORY SUBUNIT 4"/>
    <property type="match status" value="1"/>
</dbReference>
<dbReference type="GO" id="GO:0071561">
    <property type="term" value="C:nucleus-vacuole junction"/>
    <property type="evidence" value="ECO:0007669"/>
    <property type="project" value="TreeGrafter"/>
</dbReference>
<dbReference type="SMART" id="SM00320">
    <property type="entry name" value="WD40"/>
    <property type="match status" value="6"/>
</dbReference>
<feature type="compositionally biased region" description="Polar residues" evidence="10">
    <location>
        <begin position="969"/>
        <end position="985"/>
    </location>
</feature>
<dbReference type="SMART" id="SM00220">
    <property type="entry name" value="S_TKc"/>
    <property type="match status" value="1"/>
</dbReference>
<dbReference type="EC" id="2.7.11.1" evidence="1"/>
<dbReference type="GO" id="GO:0004674">
    <property type="term" value="F:protein serine/threonine kinase activity"/>
    <property type="evidence" value="ECO:0007669"/>
    <property type="project" value="UniProtKB-KW"/>
</dbReference>
<dbReference type="Gene3D" id="1.10.510.10">
    <property type="entry name" value="Transferase(Phosphotransferase) domain 1"/>
    <property type="match status" value="1"/>
</dbReference>
<dbReference type="EMBL" id="VIGI01000007">
    <property type="protein sequence ID" value="KAB8298161.1"/>
    <property type="molecule type" value="Genomic_DNA"/>
</dbReference>
<feature type="domain" description="Protein kinase" evidence="11">
    <location>
        <begin position="25"/>
        <end position="305"/>
    </location>
</feature>
<evidence type="ECO:0000256" key="10">
    <source>
        <dbReference type="SAM" id="MobiDB-lite"/>
    </source>
</evidence>
<feature type="compositionally biased region" description="Low complexity" evidence="10">
    <location>
        <begin position="938"/>
        <end position="951"/>
    </location>
</feature>
<keyword evidence="7" id="KW-0418">Kinase</keyword>
<keyword evidence="6" id="KW-0547">Nucleotide-binding</keyword>
<evidence type="ECO:0000256" key="7">
    <source>
        <dbReference type="ARBA" id="ARBA00022777"/>
    </source>
</evidence>
<dbReference type="PROSITE" id="PS50294">
    <property type="entry name" value="WD_REPEATS_REGION"/>
    <property type="match status" value="1"/>
</dbReference>
<dbReference type="PANTHER" id="PTHR17583">
    <property type="entry name" value="PHOSPHOINOSITIDE 3-KINASE REGULATORY SUBUNIT 4"/>
    <property type="match status" value="1"/>
</dbReference>
<dbReference type="Pfam" id="PF00400">
    <property type="entry name" value="WD40"/>
    <property type="match status" value="1"/>
</dbReference>
<feature type="repeat" description="WD" evidence="9">
    <location>
        <begin position="1431"/>
        <end position="1454"/>
    </location>
</feature>
<dbReference type="InterPro" id="IPR015943">
    <property type="entry name" value="WD40/YVTN_repeat-like_dom_sf"/>
</dbReference>
<dbReference type="InterPro" id="IPR011009">
    <property type="entry name" value="Kinase-like_dom_sf"/>
</dbReference>
<dbReference type="PROSITE" id="PS00108">
    <property type="entry name" value="PROTEIN_KINASE_ST"/>
    <property type="match status" value="1"/>
</dbReference>
<keyword evidence="2" id="KW-0723">Serine/threonine-protein kinase</keyword>
<feature type="repeat" description="WD" evidence="9">
    <location>
        <begin position="1128"/>
        <end position="1160"/>
    </location>
</feature>
<comment type="caution">
    <text evidence="12">The sequence shown here is derived from an EMBL/GenBank/DDBJ whole genome shotgun (WGS) entry which is preliminary data.</text>
</comment>
<dbReference type="OrthoDB" id="242910at2759"/>
<dbReference type="Gene3D" id="2.130.10.10">
    <property type="entry name" value="YVTN repeat-like/Quinoprotein amine dehydrogenase"/>
    <property type="match status" value="2"/>
</dbReference>
<sequence length="1562" mass="173317">MGQGFSLTTLSAGSAGIDIPELSDLVYEKSMGTARFMKSIRARSQDGVVLVKVVVKPYAMDLKKYRKKIIRERKALADVPNALAYQRIAETETNGYVVRQYIYSSIYDRMSTRPFLEDIEKKWLAFQLLCAVRDCHARDVFHGDIKTENTLVTSWNWLYLSDFSSSFKPTTLPEDNPADFSYYFDTAGRRTCYLAPERFLATGEIPDPKAPITWAMDVFSVGCVIAELFLETPIFTLSQLYQYRRGEYDPVDSSLNRITDKDVREMVSHMIQLSPESRYSAEEYLKFWRKKVYPDYFYSFLHQYMGVITDPSSGRAPISGSLANLGEADERIDRIYYDFDKISYFLGYENDKPTPAAKSLSTGTSLQPIPVHLNIPNNEHFASALDRRPVDDGTLIFLTLVVSSMRHTARATAKIRACDILLAFAERLTDEAKLDRVLPYVVTLLTDKSELVKVTAIRTVTQLLALVKVVSPINAHVFPEYILPRMQIFLPGSPTEPSPLVRATYAACLGSLATSASRFLDMVATLRSDGSLPTTDPDADDAISGDAPFQGLFDTARAELIEVFEGHTKALITDNDSAVKRAFLGSVPELCMFFGTADSNDIILSHLNTYLNDRNWMLKCAFFETIVGVATFLGGTSLEEFILPLMVQALTDPEDFVVRSVLHSFADMAQLGLFQRSKIWEMVDVVSRFTMHPNIWIREAAANFISSATIFLSSADKLCIILPLIRPYLKTGLNDYSELAVLDALKTPLSKAVLDMSINWAIKSDRGIFWKVVHQLRTFSLNSGSFVPTISSKESGHHALQRISKNEEDEQWLSKLRNIGMSQDDEAKLLALREYIWRLATSKARESPTHPSYLNNVINLRSFNITPQTVMFDEQITEQPPRKINNGLEGSGEQHSIAEALLDASMTIDDSIAKRKRSAMNSHKSKTGLPITTNGLEPNSPTSSPALLSPTDASTSTTRKGSLVRPGSADTTGQMSDDGTASLLDATSINSGDTVRGIRHKSSAMTLMSRKGSGKGPPETGTTSTNAFGKVEGPFTQFTSQSLPITLTRGRNGAAKDEIRFRAAHTYSGNDPNILKMLDAMYVDNYPNDITEFGPMIAPSSRRRAISRNNNQAADKPWRPEGTLVATFAEHVGPIHHIAVAPDHVFFLTGGDDGCVKVWDTGRLERNIAHRSRQTHKHANNTKITALCFVEHTHSFVSCGSDGSINVVKVDCIQSGGVGRYGKLRILREYQLPKNEFAIWAEHFKLDTNSTLLIATNLSRVLAIDLRAMTILYTLVNPVHHGTPTCFCIDKKRSWLLLGTSHGVLDLWDLRFKVRLKAWGVPGATSIYRIRIHPTRGRGRWVCVAGGSGQGEITVWDVEKTQCREVYRAGSSREASKNYEPWPVDEDRPEGMLGRFAGALEPTANVSNYGIRAMITGTDAHDDNRDVKYGFVITGGSDRKIRFWDLSRVESSMVVSGLDTDELKPSYTSSHPTPILTLNNERVPRQNLTAPNAGARDRGKDGGKSDGGSKGSGKAPRSTVISLQGQKLLRAHLDSILDVALLESPYGMMVSVDRGGVIFVFQ</sequence>
<dbReference type="SUPFAM" id="SSF48371">
    <property type="entry name" value="ARM repeat"/>
    <property type="match status" value="1"/>
</dbReference>
<dbReference type="PROSITE" id="PS50011">
    <property type="entry name" value="PROTEIN_KINASE_DOM"/>
    <property type="match status" value="1"/>
</dbReference>
<dbReference type="GO" id="GO:0006623">
    <property type="term" value="P:protein targeting to vacuole"/>
    <property type="evidence" value="ECO:0007669"/>
    <property type="project" value="TreeGrafter"/>
</dbReference>
<evidence type="ECO:0000313" key="12">
    <source>
        <dbReference type="EMBL" id="KAB8298161.1"/>
    </source>
</evidence>
<evidence type="ECO:0000259" key="11">
    <source>
        <dbReference type="PROSITE" id="PS50011"/>
    </source>
</evidence>
<feature type="region of interest" description="Disordered" evidence="10">
    <location>
        <begin position="914"/>
        <end position="985"/>
    </location>
</feature>
<protein>
    <recommendedName>
        <fullName evidence="1">non-specific serine/threonine protein kinase</fullName>
        <ecNumber evidence="1">2.7.11.1</ecNumber>
    </recommendedName>
</protein>
<dbReference type="CDD" id="cd13980">
    <property type="entry name" value="STKc_Vps15"/>
    <property type="match status" value="1"/>
</dbReference>
<dbReference type="FunFam" id="1.25.10.10:FF:000542">
    <property type="entry name" value="Phosphoinositide 3-kinase regulatory subunit 4"/>
    <property type="match status" value="1"/>
</dbReference>
<dbReference type="InterPro" id="IPR055231">
    <property type="entry name" value="2AA_helical"/>
</dbReference>
<evidence type="ECO:0000313" key="13">
    <source>
        <dbReference type="Proteomes" id="UP000326757"/>
    </source>
</evidence>
<feature type="region of interest" description="Disordered" evidence="10">
    <location>
        <begin position="1461"/>
        <end position="1519"/>
    </location>
</feature>
<dbReference type="PROSITE" id="PS50082">
    <property type="entry name" value="WD_REPEATS_2"/>
    <property type="match status" value="2"/>
</dbReference>
<dbReference type="GO" id="GO:0034271">
    <property type="term" value="C:phosphatidylinositol 3-kinase complex, class III, type I"/>
    <property type="evidence" value="ECO:0007669"/>
    <property type="project" value="TreeGrafter"/>
</dbReference>
<organism evidence="12 13">
    <name type="scientific">Monilinia laxa</name>
    <name type="common">Brown rot fungus</name>
    <name type="synonym">Sclerotinia laxa</name>
    <dbReference type="NCBI Taxonomy" id="61186"/>
    <lineage>
        <taxon>Eukaryota</taxon>
        <taxon>Fungi</taxon>
        <taxon>Dikarya</taxon>
        <taxon>Ascomycota</taxon>
        <taxon>Pezizomycotina</taxon>
        <taxon>Leotiomycetes</taxon>
        <taxon>Helotiales</taxon>
        <taxon>Sclerotiniaceae</taxon>
        <taxon>Monilinia</taxon>
    </lineage>
</organism>
<keyword evidence="3 9" id="KW-0853">WD repeat</keyword>
<evidence type="ECO:0000256" key="8">
    <source>
        <dbReference type="ARBA" id="ARBA00022840"/>
    </source>
</evidence>
<dbReference type="GO" id="GO:0016236">
    <property type="term" value="P:macroautophagy"/>
    <property type="evidence" value="ECO:0007669"/>
    <property type="project" value="InterPro"/>
</dbReference>
<dbReference type="GO" id="GO:0005770">
    <property type="term" value="C:late endosome"/>
    <property type="evidence" value="ECO:0007669"/>
    <property type="project" value="TreeGrafter"/>
</dbReference>
<proteinExistence type="predicted"/>
<dbReference type="GO" id="GO:0045324">
    <property type="term" value="P:late endosome to vacuole transport"/>
    <property type="evidence" value="ECO:0007669"/>
    <property type="project" value="InterPro"/>
</dbReference>
<gene>
    <name evidence="12" type="ORF">EYC80_001913</name>
</gene>
<dbReference type="Proteomes" id="UP000326757">
    <property type="component" value="Unassembled WGS sequence"/>
</dbReference>
<dbReference type="SUPFAM" id="SSF50978">
    <property type="entry name" value="WD40 repeat-like"/>
    <property type="match status" value="1"/>
</dbReference>
<dbReference type="FunFam" id="2.130.10.10:FF:000652">
    <property type="entry name" value="Related to VPS15-ser/thr protein kinase"/>
    <property type="match status" value="1"/>
</dbReference>
<dbReference type="SUPFAM" id="SSF56112">
    <property type="entry name" value="Protein kinase-like (PK-like)"/>
    <property type="match status" value="1"/>
</dbReference>